<dbReference type="InterPro" id="IPR036250">
    <property type="entry name" value="AcylCo_DH-like_C"/>
</dbReference>
<name>A0ABM4DLW3_HYDVU</name>
<dbReference type="InterPro" id="IPR009100">
    <property type="entry name" value="AcylCoA_DH/oxidase_NM_dom_sf"/>
</dbReference>
<evidence type="ECO:0000256" key="2">
    <source>
        <dbReference type="ARBA" id="ARBA00009347"/>
    </source>
</evidence>
<dbReference type="PANTHER" id="PTHR42803:SF1">
    <property type="entry name" value="BROAD-SPECIFICITY LINEAR ACYL-COA DEHYDROGENASE FADE5"/>
    <property type="match status" value="1"/>
</dbReference>
<evidence type="ECO:0000256" key="3">
    <source>
        <dbReference type="ARBA" id="ARBA00022630"/>
    </source>
</evidence>
<dbReference type="InterPro" id="IPR006089">
    <property type="entry name" value="Acyl-CoA_DH_CS"/>
</dbReference>
<dbReference type="SUPFAM" id="SSF56645">
    <property type="entry name" value="Acyl-CoA dehydrogenase NM domain-like"/>
    <property type="match status" value="1"/>
</dbReference>
<accession>A0ABM4DLW3</accession>
<feature type="domain" description="Acyl-CoA oxidase/dehydrogenase middle" evidence="7">
    <location>
        <begin position="89"/>
        <end position="196"/>
    </location>
</feature>
<dbReference type="Pfam" id="PF00441">
    <property type="entry name" value="Acyl-CoA_dh_1"/>
    <property type="match status" value="1"/>
</dbReference>
<comment type="similarity">
    <text evidence="2 5">Belongs to the acyl-CoA dehydrogenase family.</text>
</comment>
<dbReference type="InterPro" id="IPR006091">
    <property type="entry name" value="Acyl-CoA_Oxase/DH_mid-dom"/>
</dbReference>
<proteinExistence type="inferred from homology"/>
<dbReference type="RefSeq" id="XP_065675538.1">
    <property type="nucleotide sequence ID" value="XM_065819466.1"/>
</dbReference>
<protein>
    <submittedName>
        <fullName evidence="9">Butyryl-CoA dehydrogenase Swol_1933-like</fullName>
    </submittedName>
</protein>
<keyword evidence="8" id="KW-1185">Reference proteome</keyword>
<keyword evidence="3 5" id="KW-0285">Flavoprotein</keyword>
<evidence type="ECO:0000313" key="8">
    <source>
        <dbReference type="Proteomes" id="UP001652625"/>
    </source>
</evidence>
<dbReference type="InterPro" id="IPR009075">
    <property type="entry name" value="AcylCo_DH/oxidase_C"/>
</dbReference>
<evidence type="ECO:0000259" key="7">
    <source>
        <dbReference type="Pfam" id="PF02770"/>
    </source>
</evidence>
<organism evidence="8 9">
    <name type="scientific">Hydra vulgaris</name>
    <name type="common">Hydra</name>
    <name type="synonym">Hydra attenuata</name>
    <dbReference type="NCBI Taxonomy" id="6087"/>
    <lineage>
        <taxon>Eukaryota</taxon>
        <taxon>Metazoa</taxon>
        <taxon>Cnidaria</taxon>
        <taxon>Hydrozoa</taxon>
        <taxon>Hydroidolina</taxon>
        <taxon>Anthoathecata</taxon>
        <taxon>Aplanulata</taxon>
        <taxon>Hydridae</taxon>
        <taxon>Hydra</taxon>
    </lineage>
</organism>
<gene>
    <name evidence="9" type="primary">LOC136091757</name>
</gene>
<sequence>MQDSETVKIPNAYSKIWEEYKKNWAPSTNAESLRLPYVVNQMVAEMFMGTNPSFITYNGFAKPSAQLIEHFGTHQQKKLFTNKLLSLECLCLTEPQAGSDISATETVAIKQTDGTYVLKGEKVFISAGMHQLTNNIIYFVMAKTMQSQDMFGLSCFVVPKFWVQSDGIANEFNNVTCMGLADKMGFNGCANTHLLFGHTGKCRAYLLGEKENIGLIQLMTLMNQARIITGIFALGMASSAYLNNIQYAHGKIQGKRYAEPFNPKAPRVSILTHYDIQRILLEMKCNVEGCRTLIARLAYYESLQVHYARFNTETCQEKKLYYESLVSLMTTIVKAYTSDEAWKICELAIQVFGGNGYIRDFPVEQYARDVKVLSIWEGTN</sequence>
<reference evidence="9" key="1">
    <citation type="submission" date="2025-08" db="UniProtKB">
        <authorList>
            <consortium name="RefSeq"/>
        </authorList>
    </citation>
    <scope>IDENTIFICATION</scope>
</reference>
<keyword evidence="5" id="KW-0560">Oxidoreductase</keyword>
<evidence type="ECO:0000259" key="6">
    <source>
        <dbReference type="Pfam" id="PF00441"/>
    </source>
</evidence>
<dbReference type="Proteomes" id="UP001652625">
    <property type="component" value="Chromosome 15"/>
</dbReference>
<dbReference type="SUPFAM" id="SSF47203">
    <property type="entry name" value="Acyl-CoA dehydrogenase C-terminal domain-like"/>
    <property type="match status" value="1"/>
</dbReference>
<keyword evidence="4 5" id="KW-0274">FAD</keyword>
<dbReference type="Gene3D" id="2.40.110.20">
    <property type="match status" value="1"/>
</dbReference>
<dbReference type="PANTHER" id="PTHR42803">
    <property type="entry name" value="ACYL-COA DEHYDROGENASE"/>
    <property type="match status" value="1"/>
</dbReference>
<evidence type="ECO:0000313" key="9">
    <source>
        <dbReference type="RefSeq" id="XP_065675538.1"/>
    </source>
</evidence>
<dbReference type="InterPro" id="IPR052166">
    <property type="entry name" value="Diverse_Acyl-CoA_DH"/>
</dbReference>
<dbReference type="GeneID" id="136091757"/>
<evidence type="ECO:0000256" key="1">
    <source>
        <dbReference type="ARBA" id="ARBA00001974"/>
    </source>
</evidence>
<evidence type="ECO:0000256" key="5">
    <source>
        <dbReference type="RuleBase" id="RU362125"/>
    </source>
</evidence>
<evidence type="ECO:0000256" key="4">
    <source>
        <dbReference type="ARBA" id="ARBA00022827"/>
    </source>
</evidence>
<feature type="domain" description="Acyl-CoA dehydrogenase/oxidase C-terminal" evidence="6">
    <location>
        <begin position="214"/>
        <end position="380"/>
    </location>
</feature>
<dbReference type="Pfam" id="PF02770">
    <property type="entry name" value="Acyl-CoA_dh_M"/>
    <property type="match status" value="1"/>
</dbReference>
<dbReference type="Gene3D" id="1.20.140.10">
    <property type="entry name" value="Butyryl-CoA Dehydrogenase, subunit A, domain 3"/>
    <property type="match status" value="1"/>
</dbReference>
<comment type="cofactor">
    <cofactor evidence="1 5">
        <name>FAD</name>
        <dbReference type="ChEBI" id="CHEBI:57692"/>
    </cofactor>
</comment>
<dbReference type="PROSITE" id="PS00072">
    <property type="entry name" value="ACYL_COA_DH_1"/>
    <property type="match status" value="1"/>
</dbReference>